<dbReference type="InterPro" id="IPR011050">
    <property type="entry name" value="Pectin_lyase_fold/virulence"/>
</dbReference>
<feature type="compositionally biased region" description="Polar residues" evidence="2">
    <location>
        <begin position="62"/>
        <end position="72"/>
    </location>
</feature>
<protein>
    <submittedName>
        <fullName evidence="4">Autotransporter-associated beta strand repeat-containing protein</fullName>
    </submittedName>
</protein>
<evidence type="ECO:0000256" key="1">
    <source>
        <dbReference type="ARBA" id="ARBA00022729"/>
    </source>
</evidence>
<evidence type="ECO:0000313" key="5">
    <source>
        <dbReference type="Proteomes" id="UP001371305"/>
    </source>
</evidence>
<dbReference type="Gene3D" id="2.60.120.200">
    <property type="match status" value="1"/>
</dbReference>
<dbReference type="EMBL" id="JBBUKT010000004">
    <property type="protein sequence ID" value="MEK7951092.1"/>
    <property type="molecule type" value="Genomic_DNA"/>
</dbReference>
<dbReference type="Pfam" id="PF12951">
    <property type="entry name" value="PATR"/>
    <property type="match status" value="3"/>
</dbReference>
<evidence type="ECO:0000313" key="4">
    <source>
        <dbReference type="EMBL" id="MEK7951092.1"/>
    </source>
</evidence>
<sequence>MRTPILTSTMVATLLGVAASHATIVPYAEYHLGEAGSLGGSNKPQDSSGNNRHISDDINGGEATTGNASFHPNATGSTAYLDTSMNGNQGWYSGGTFNNLQTDNFAFGVFARATGIGEPNGDIFTVGNSTGALKLSLEGNGWAGSCHNVAWIGPGGGGSFVANTWVHLAIIRSGGVSTFYIDGVAQAGTYSGTPVNSSPHVSVQPGGGAYFDGYLDEARVVTFSPGEPTAKILAALQQGVIPTSLVNVGFNAMFNSANLSTDEESYFRLGGAVEDLASITGSLSVVAGTAPKHLIHIVQEGEIPVGTYPLIDYNGTIGGLGFAGLQLAPLPGRITGTLVNNTVDSTIDLVITGSEPGDITWTGSGGGTWNVEGTTNFVFSGTSTPTAFYAGDYVRMDDSAATSTITVAQAVTPSTLSINNTTKNYTFSGSAISGSASLEKFGTGTLTFTNPNSHSGENYFDAGTVRIGNGGGSGALGTGAVINNATLVINRTGTLEMLNAISGTGSLQKLGSGKVTLGGNSSFSGAVTLTEGIIASANSNCLGDIAGSTTVAAGATLDVFTGGFGDEPIFIQGTGVDGAGAVINTTVAGNLDGMQHLTLLGDTTVGGPGRWDIRGEGSTLDGNFKFTKIANNQISLVFTTVSVKDIEVNSGMLSFEYGTNVNNSNAGTITVNGGTLGFGSFGNPVSCTKPIVLNGGGMNTTWGDDQGSATIAATVGLAAVDNTINVQGSATITLAGAVSGSGSLHKTGVGTLALTGGSSYAGNTTIWDGTLSLAAPGLADGATVFVGVASTLKLNFAGTDTVNALFINGVQQAAGVYGSSHPSGRFAGTGTLTVTTGPTATAYQSWATSNGIDGASGTADSDSDGIANGIEFVIGGDPSGPGSDSSSLLPTGAKTATQLVITFRRTDASAANSPAVQYGSNLSGWTTAQNGVNGVVIEEANDFYGTGTDRVTVKLPVGLAVGGKLFARLAVDIP</sequence>
<dbReference type="SUPFAM" id="SSF51126">
    <property type="entry name" value="Pectin lyase-like"/>
    <property type="match status" value="2"/>
</dbReference>
<feature type="chain" id="PRO_5045688022" evidence="3">
    <location>
        <begin position="23"/>
        <end position="974"/>
    </location>
</feature>
<dbReference type="Proteomes" id="UP001371305">
    <property type="component" value="Unassembled WGS sequence"/>
</dbReference>
<keyword evidence="1 3" id="KW-0732">Signal</keyword>
<dbReference type="InterPro" id="IPR013320">
    <property type="entry name" value="ConA-like_dom_sf"/>
</dbReference>
<dbReference type="Pfam" id="PF13385">
    <property type="entry name" value="Laminin_G_3"/>
    <property type="match status" value="1"/>
</dbReference>
<dbReference type="SUPFAM" id="SSF49899">
    <property type="entry name" value="Concanavalin A-like lectins/glucanases"/>
    <property type="match status" value="1"/>
</dbReference>
<dbReference type="Gene3D" id="2.160.20.20">
    <property type="match status" value="2"/>
</dbReference>
<feature type="signal peptide" evidence="3">
    <location>
        <begin position="1"/>
        <end position="22"/>
    </location>
</feature>
<feature type="region of interest" description="Disordered" evidence="2">
    <location>
        <begin position="38"/>
        <end position="72"/>
    </location>
</feature>
<dbReference type="InterPro" id="IPR012332">
    <property type="entry name" value="Autotransporter_pectin_lyase_C"/>
</dbReference>
<gene>
    <name evidence="4" type="ORF">WKV53_11315</name>
</gene>
<keyword evidence="5" id="KW-1185">Reference proteome</keyword>
<proteinExistence type="predicted"/>
<name>A0ABU9AVP1_9BACT</name>
<organism evidence="4 5">
    <name type="scientific">Luteolibacter soli</name>
    <dbReference type="NCBI Taxonomy" id="3135280"/>
    <lineage>
        <taxon>Bacteria</taxon>
        <taxon>Pseudomonadati</taxon>
        <taxon>Verrucomicrobiota</taxon>
        <taxon>Verrucomicrobiia</taxon>
        <taxon>Verrucomicrobiales</taxon>
        <taxon>Verrucomicrobiaceae</taxon>
        <taxon>Luteolibacter</taxon>
    </lineage>
</organism>
<reference evidence="4 5" key="1">
    <citation type="submission" date="2024-04" db="EMBL/GenBank/DDBJ databases">
        <title>Luteolibacter sp. isolated from soil.</title>
        <authorList>
            <person name="An J."/>
        </authorList>
    </citation>
    <scope>NUCLEOTIDE SEQUENCE [LARGE SCALE GENOMIC DNA]</scope>
    <source>
        <strain evidence="4 5">Y139</strain>
    </source>
</reference>
<accession>A0ABU9AVP1</accession>
<dbReference type="RefSeq" id="WP_341404695.1">
    <property type="nucleotide sequence ID" value="NZ_JBBUKT010000004.1"/>
</dbReference>
<feature type="compositionally biased region" description="Polar residues" evidence="2">
    <location>
        <begin position="40"/>
        <end position="52"/>
    </location>
</feature>
<comment type="caution">
    <text evidence="4">The sequence shown here is derived from an EMBL/GenBank/DDBJ whole genome shotgun (WGS) entry which is preliminary data.</text>
</comment>
<dbReference type="NCBIfam" id="TIGR02601">
    <property type="entry name" value="autotrns_rpt"/>
    <property type="match status" value="3"/>
</dbReference>
<evidence type="ECO:0000256" key="3">
    <source>
        <dbReference type="SAM" id="SignalP"/>
    </source>
</evidence>
<evidence type="ECO:0000256" key="2">
    <source>
        <dbReference type="SAM" id="MobiDB-lite"/>
    </source>
</evidence>
<dbReference type="InterPro" id="IPR013425">
    <property type="entry name" value="Autotrns_rpt"/>
</dbReference>